<sequence length="108" mass="12315">MILDNVNPNDLFPTEQKGPTLLGDMDYPVRGEVKTFEAGYVATSERLILNVDMDGEFYYRNINYSEIEAITLADVTLTIRFAVGAFPMRNVDVEKAEPFKAYIEEHMD</sequence>
<dbReference type="RefSeq" id="WP_103372216.1">
    <property type="nucleotide sequence ID" value="NZ_CBCRVO010000002.1"/>
</dbReference>
<dbReference type="OrthoDB" id="2417906at2"/>
<protein>
    <recommendedName>
        <fullName evidence="3">YokE-like PH domain-containing protein</fullName>
    </recommendedName>
</protein>
<reference evidence="1 2" key="1">
    <citation type="submission" date="2017-08" db="EMBL/GenBank/DDBJ databases">
        <title>Draft genome sequences of 64 type strains of genus Staph aureus.</title>
        <authorList>
            <person name="Cole K."/>
            <person name="Golubchik T."/>
            <person name="Russell J."/>
            <person name="Foster D."/>
            <person name="Llewelyn M."/>
            <person name="Wilson D."/>
            <person name="Crook D."/>
            <person name="Paul J."/>
        </authorList>
    </citation>
    <scope>NUCLEOTIDE SEQUENCE [LARGE SCALE GENOMIC DNA]</scope>
    <source>
        <strain evidence="1 2">DSM 29875</strain>
    </source>
</reference>
<keyword evidence="2" id="KW-1185">Reference proteome</keyword>
<comment type="caution">
    <text evidence="1">The sequence shown here is derived from an EMBL/GenBank/DDBJ whole genome shotgun (WGS) entry which is preliminary data.</text>
</comment>
<evidence type="ECO:0008006" key="3">
    <source>
        <dbReference type="Google" id="ProtNLM"/>
    </source>
</evidence>
<proteinExistence type="predicted"/>
<name>A0A2K4FAQ0_9STAP</name>
<dbReference type="GeneID" id="98298702"/>
<organism evidence="1 2">
    <name type="scientific">Staphylococcus argensis</name>
    <dbReference type="NCBI Taxonomy" id="1607738"/>
    <lineage>
        <taxon>Bacteria</taxon>
        <taxon>Bacillati</taxon>
        <taxon>Bacillota</taxon>
        <taxon>Bacilli</taxon>
        <taxon>Bacillales</taxon>
        <taxon>Staphylococcaceae</taxon>
        <taxon>Staphylococcus</taxon>
    </lineage>
</organism>
<evidence type="ECO:0000313" key="2">
    <source>
        <dbReference type="Proteomes" id="UP000242712"/>
    </source>
</evidence>
<dbReference type="EMBL" id="PPPX01000016">
    <property type="protein sequence ID" value="POA08430.1"/>
    <property type="molecule type" value="Genomic_DNA"/>
</dbReference>
<evidence type="ECO:0000313" key="1">
    <source>
        <dbReference type="EMBL" id="POA08430.1"/>
    </source>
</evidence>
<gene>
    <name evidence="1" type="ORF">CD039_10140</name>
</gene>
<dbReference type="AlphaFoldDB" id="A0A2K4FAQ0"/>
<accession>A0A2K4FAQ0</accession>
<dbReference type="Proteomes" id="UP000242712">
    <property type="component" value="Unassembled WGS sequence"/>
</dbReference>